<gene>
    <name evidence="1" type="ORF">NC653_008689</name>
</gene>
<accession>A0AAD6R7F6</accession>
<sequence length="100" mass="11944">MQNVNLWRWPLDYEIICSHPERPCFMEKDRHPKLVKDESKVLWEWASGQKNMGCEINEGIFKFFLKWHLTRACSCVVCSVSCFLHQHAMCFLSVPWLNVR</sequence>
<reference evidence="1" key="1">
    <citation type="journal article" date="2023" name="Mol. Ecol. Resour.">
        <title>Chromosome-level genome assembly of a triploid poplar Populus alba 'Berolinensis'.</title>
        <authorList>
            <person name="Chen S."/>
            <person name="Yu Y."/>
            <person name="Wang X."/>
            <person name="Wang S."/>
            <person name="Zhang T."/>
            <person name="Zhou Y."/>
            <person name="He R."/>
            <person name="Meng N."/>
            <person name="Wang Y."/>
            <person name="Liu W."/>
            <person name="Liu Z."/>
            <person name="Liu J."/>
            <person name="Guo Q."/>
            <person name="Huang H."/>
            <person name="Sederoff R.R."/>
            <person name="Wang G."/>
            <person name="Qu G."/>
            <person name="Chen S."/>
        </authorList>
    </citation>
    <scope>NUCLEOTIDE SEQUENCE</scope>
    <source>
        <strain evidence="1">SC-2020</strain>
    </source>
</reference>
<proteinExistence type="predicted"/>
<dbReference type="AlphaFoldDB" id="A0AAD6R7F6"/>
<organism evidence="1 2">
    <name type="scientific">Populus alba x Populus x berolinensis</name>
    <dbReference type="NCBI Taxonomy" id="444605"/>
    <lineage>
        <taxon>Eukaryota</taxon>
        <taxon>Viridiplantae</taxon>
        <taxon>Streptophyta</taxon>
        <taxon>Embryophyta</taxon>
        <taxon>Tracheophyta</taxon>
        <taxon>Spermatophyta</taxon>
        <taxon>Magnoliopsida</taxon>
        <taxon>eudicotyledons</taxon>
        <taxon>Gunneridae</taxon>
        <taxon>Pentapetalae</taxon>
        <taxon>rosids</taxon>
        <taxon>fabids</taxon>
        <taxon>Malpighiales</taxon>
        <taxon>Salicaceae</taxon>
        <taxon>Saliceae</taxon>
        <taxon>Populus</taxon>
    </lineage>
</organism>
<protein>
    <submittedName>
        <fullName evidence="1">Uncharacterized protein</fullName>
    </submittedName>
</protein>
<dbReference type="EMBL" id="JAQIZT010000003">
    <property type="protein sequence ID" value="KAJ7003542.1"/>
    <property type="molecule type" value="Genomic_DNA"/>
</dbReference>
<keyword evidence="2" id="KW-1185">Reference proteome</keyword>
<evidence type="ECO:0000313" key="1">
    <source>
        <dbReference type="EMBL" id="KAJ7003542.1"/>
    </source>
</evidence>
<evidence type="ECO:0000313" key="2">
    <source>
        <dbReference type="Proteomes" id="UP001164929"/>
    </source>
</evidence>
<name>A0AAD6R7F6_9ROSI</name>
<dbReference type="Proteomes" id="UP001164929">
    <property type="component" value="Chromosome 3"/>
</dbReference>
<comment type="caution">
    <text evidence="1">The sequence shown here is derived from an EMBL/GenBank/DDBJ whole genome shotgun (WGS) entry which is preliminary data.</text>
</comment>